<accession>A0A929G1G2</accession>
<dbReference type="RefSeq" id="WP_193928081.1">
    <property type="nucleotide sequence ID" value="NZ_JADEYC010000014.1"/>
</dbReference>
<dbReference type="Pfam" id="PF02104">
    <property type="entry name" value="SURF1"/>
    <property type="match status" value="1"/>
</dbReference>
<evidence type="ECO:0000256" key="6">
    <source>
        <dbReference type="RuleBase" id="RU363076"/>
    </source>
</evidence>
<evidence type="ECO:0000256" key="1">
    <source>
        <dbReference type="ARBA" id="ARBA00004370"/>
    </source>
</evidence>
<protein>
    <recommendedName>
        <fullName evidence="6">SURF1-like protein</fullName>
    </recommendedName>
</protein>
<keyword evidence="6" id="KW-1003">Cell membrane</keyword>
<evidence type="ECO:0000313" key="9">
    <source>
        <dbReference type="Proteomes" id="UP000598360"/>
    </source>
</evidence>
<feature type="transmembrane region" description="Helical" evidence="6">
    <location>
        <begin position="12"/>
        <end position="34"/>
    </location>
</feature>
<evidence type="ECO:0000256" key="7">
    <source>
        <dbReference type="SAM" id="MobiDB-lite"/>
    </source>
</evidence>
<reference evidence="8" key="1">
    <citation type="submission" date="2020-10" db="EMBL/GenBank/DDBJ databases">
        <title>Diversity and distribution of actinomycetes associated with coral in the coast of Hainan.</title>
        <authorList>
            <person name="Li F."/>
        </authorList>
    </citation>
    <scope>NUCLEOTIDE SEQUENCE</scope>
    <source>
        <strain evidence="8">HNM0983</strain>
    </source>
</reference>
<dbReference type="GO" id="GO:0005886">
    <property type="term" value="C:plasma membrane"/>
    <property type="evidence" value="ECO:0007669"/>
    <property type="project" value="UniProtKB-SubCell"/>
</dbReference>
<comment type="subcellular location">
    <subcellularLocation>
        <location evidence="6">Cell membrane</location>
        <topology evidence="6">Multi-pass membrane protein</topology>
    </subcellularLocation>
    <subcellularLocation>
        <location evidence="1">Membrane</location>
    </subcellularLocation>
</comment>
<evidence type="ECO:0000256" key="4">
    <source>
        <dbReference type="ARBA" id="ARBA00022989"/>
    </source>
</evidence>
<dbReference type="PROSITE" id="PS50895">
    <property type="entry name" value="SURF1"/>
    <property type="match status" value="1"/>
</dbReference>
<evidence type="ECO:0000313" key="8">
    <source>
        <dbReference type="EMBL" id="MBE9374648.1"/>
    </source>
</evidence>
<gene>
    <name evidence="8" type="ORF">IQ251_09330</name>
</gene>
<dbReference type="InterPro" id="IPR002994">
    <property type="entry name" value="Surf1/Shy1"/>
</dbReference>
<organism evidence="8 9">
    <name type="scientific">Saccharopolyspora montiporae</name>
    <dbReference type="NCBI Taxonomy" id="2781240"/>
    <lineage>
        <taxon>Bacteria</taxon>
        <taxon>Bacillati</taxon>
        <taxon>Actinomycetota</taxon>
        <taxon>Actinomycetes</taxon>
        <taxon>Pseudonocardiales</taxon>
        <taxon>Pseudonocardiaceae</taxon>
        <taxon>Saccharopolyspora</taxon>
    </lineage>
</organism>
<feature type="compositionally biased region" description="Basic and acidic residues" evidence="7">
    <location>
        <begin position="289"/>
        <end position="301"/>
    </location>
</feature>
<keyword evidence="3 6" id="KW-0812">Transmembrane</keyword>
<dbReference type="PANTHER" id="PTHR23427:SF2">
    <property type="entry name" value="SURFEIT LOCUS PROTEIN 1"/>
    <property type="match status" value="1"/>
</dbReference>
<sequence length="301" mass="33114">MRLKFLLRPGWLGLILLVVLFASLCFTFLAPWQFDRNEQAQTRNDNIAESMDADPRPIGEVLPGGRAPAEDTEWAEVEMRGHYLPDQEVLGWQRTVQGEPAFEVLVPFRLDDGSTVLVNRGYIRPVDGTRTPEYAAAPSGPAEITARVRTDEQDSERRPTFDHDGHHWTYAINAQTVAEGTGLDLRPGYFSLVENQPGVLNPLPLPRLESGPYFSYALQWISFGVMAIAAIGYLVYAELRPAPAFGPPAEQSGDAGSGANPDPDGNSPAAGGSRKRRSKRASVAEAIAEEERREAAERERS</sequence>
<dbReference type="Proteomes" id="UP000598360">
    <property type="component" value="Unassembled WGS sequence"/>
</dbReference>
<proteinExistence type="inferred from homology"/>
<comment type="caution">
    <text evidence="8">The sequence shown here is derived from an EMBL/GenBank/DDBJ whole genome shotgun (WGS) entry which is preliminary data.</text>
</comment>
<keyword evidence="9" id="KW-1185">Reference proteome</keyword>
<dbReference type="CDD" id="cd06662">
    <property type="entry name" value="SURF1"/>
    <property type="match status" value="1"/>
</dbReference>
<dbReference type="AlphaFoldDB" id="A0A929G1G2"/>
<comment type="similarity">
    <text evidence="2 6">Belongs to the SURF1 family.</text>
</comment>
<evidence type="ECO:0000256" key="3">
    <source>
        <dbReference type="ARBA" id="ARBA00022692"/>
    </source>
</evidence>
<feature type="region of interest" description="Disordered" evidence="7">
    <location>
        <begin position="247"/>
        <end position="301"/>
    </location>
</feature>
<feature type="transmembrane region" description="Helical" evidence="6">
    <location>
        <begin position="213"/>
        <end position="236"/>
    </location>
</feature>
<dbReference type="InterPro" id="IPR045214">
    <property type="entry name" value="Surf1/Surf4"/>
</dbReference>
<evidence type="ECO:0000256" key="2">
    <source>
        <dbReference type="ARBA" id="ARBA00007165"/>
    </source>
</evidence>
<name>A0A929G1G2_9PSEU</name>
<keyword evidence="5 6" id="KW-0472">Membrane</keyword>
<keyword evidence="4 6" id="KW-1133">Transmembrane helix</keyword>
<dbReference type="PANTHER" id="PTHR23427">
    <property type="entry name" value="SURFEIT LOCUS PROTEIN"/>
    <property type="match status" value="1"/>
</dbReference>
<dbReference type="EMBL" id="JADEYC010000014">
    <property type="protein sequence ID" value="MBE9374648.1"/>
    <property type="molecule type" value="Genomic_DNA"/>
</dbReference>
<evidence type="ECO:0000256" key="5">
    <source>
        <dbReference type="ARBA" id="ARBA00023136"/>
    </source>
</evidence>